<name>A0A6N2BC42_SOLCI</name>
<protein>
    <submittedName>
        <fullName evidence="2">Uncharacterized protein</fullName>
    </submittedName>
</protein>
<organism evidence="2">
    <name type="scientific">Solanum chilense</name>
    <name type="common">Tomato</name>
    <name type="synonym">Lycopersicon chilense</name>
    <dbReference type="NCBI Taxonomy" id="4083"/>
    <lineage>
        <taxon>Eukaryota</taxon>
        <taxon>Viridiplantae</taxon>
        <taxon>Streptophyta</taxon>
        <taxon>Embryophyta</taxon>
        <taxon>Tracheophyta</taxon>
        <taxon>Spermatophyta</taxon>
        <taxon>Magnoliopsida</taxon>
        <taxon>eudicotyledons</taxon>
        <taxon>Gunneridae</taxon>
        <taxon>Pentapetalae</taxon>
        <taxon>asterids</taxon>
        <taxon>lamiids</taxon>
        <taxon>Solanales</taxon>
        <taxon>Solanaceae</taxon>
        <taxon>Solanoideae</taxon>
        <taxon>Solaneae</taxon>
        <taxon>Solanum</taxon>
        <taxon>Solanum subgen. Lycopersicon</taxon>
    </lineage>
</organism>
<dbReference type="AlphaFoldDB" id="A0A6N2BC42"/>
<dbReference type="EMBL" id="RXGB01003655">
    <property type="protein sequence ID" value="TMW91568.1"/>
    <property type="molecule type" value="Genomic_DNA"/>
</dbReference>
<reference evidence="2" key="1">
    <citation type="submission" date="2019-05" db="EMBL/GenBank/DDBJ databases">
        <title>The de novo reference genome and transcriptome assemblies of the wild tomato species Solanum chilense.</title>
        <authorList>
            <person name="Stam R."/>
            <person name="Nosenko T."/>
            <person name="Hoerger A.C."/>
            <person name="Stephan W."/>
            <person name="Seidel M.A."/>
            <person name="Kuhn J.M.M."/>
            <person name="Haberer G."/>
            <person name="Tellier A."/>
        </authorList>
    </citation>
    <scope>NUCLEOTIDE SEQUENCE</scope>
    <source>
        <tissue evidence="2">Mature leaves</tissue>
    </source>
</reference>
<evidence type="ECO:0000256" key="1">
    <source>
        <dbReference type="SAM" id="MobiDB-lite"/>
    </source>
</evidence>
<evidence type="ECO:0000313" key="2">
    <source>
        <dbReference type="EMBL" id="TMW91568.1"/>
    </source>
</evidence>
<comment type="caution">
    <text evidence="2">The sequence shown here is derived from an EMBL/GenBank/DDBJ whole genome shotgun (WGS) entry which is preliminary data.</text>
</comment>
<dbReference type="PANTHER" id="PTHR33187:SF11">
    <property type="entry name" value="AMINOTRANSFERASE-LIKE PLANT MOBILE DOMAIN-CONTAINING PROTEIN"/>
    <property type="match status" value="1"/>
</dbReference>
<sequence length="102" mass="11273">MVGRCWVCRVIIALGQHTWPNNVGCGNAIVVLEKHTRSDDVGRYMPSLSLGRTHNRTTSAWHAIIALGRHTRSDYVGRGMPSSNLGNTHDRTTSGMACHHRP</sequence>
<gene>
    <name evidence="2" type="ORF">EJD97_014163</name>
</gene>
<proteinExistence type="predicted"/>
<dbReference type="PANTHER" id="PTHR33187">
    <property type="entry name" value="WU:FI09B08"/>
    <property type="match status" value="1"/>
</dbReference>
<accession>A0A6N2BC42</accession>
<feature type="region of interest" description="Disordered" evidence="1">
    <location>
        <begin position="79"/>
        <end position="102"/>
    </location>
</feature>